<proteinExistence type="inferred from homology"/>
<dbReference type="EMBL" id="QGDQ01000037">
    <property type="protein sequence ID" value="PWJ47473.1"/>
    <property type="molecule type" value="Genomic_DNA"/>
</dbReference>
<dbReference type="Pfam" id="PF06925">
    <property type="entry name" value="MGDG_synth"/>
    <property type="match status" value="1"/>
</dbReference>
<dbReference type="AlphaFoldDB" id="A0A315ZQU0"/>
<dbReference type="OrthoDB" id="9810950at2"/>
<dbReference type="InterPro" id="IPR050519">
    <property type="entry name" value="Glycosyltransf_28_UgtP"/>
</dbReference>
<dbReference type="GO" id="GO:0009247">
    <property type="term" value="P:glycolipid biosynthetic process"/>
    <property type="evidence" value="ECO:0007669"/>
    <property type="project" value="InterPro"/>
</dbReference>
<comment type="caution">
    <text evidence="5">The sequence shown here is derived from an EMBL/GenBank/DDBJ whole genome shotgun (WGS) entry which is preliminary data.</text>
</comment>
<keyword evidence="6" id="KW-1185">Reference proteome</keyword>
<dbReference type="Proteomes" id="UP000245469">
    <property type="component" value="Unassembled WGS sequence"/>
</dbReference>
<name>A0A315ZQU0_9ACTN</name>
<dbReference type="InterPro" id="IPR009695">
    <property type="entry name" value="Diacylglyc_glucosyltr_N"/>
</dbReference>
<organism evidence="5 6">
    <name type="scientific">Quadrisphaera granulorum</name>
    <dbReference type="NCBI Taxonomy" id="317664"/>
    <lineage>
        <taxon>Bacteria</taxon>
        <taxon>Bacillati</taxon>
        <taxon>Actinomycetota</taxon>
        <taxon>Actinomycetes</taxon>
        <taxon>Kineosporiales</taxon>
        <taxon>Kineosporiaceae</taxon>
        <taxon>Quadrisphaera</taxon>
    </lineage>
</organism>
<comment type="similarity">
    <text evidence="1">Belongs to the glycosyltransferase 28 family.</text>
</comment>
<dbReference type="GO" id="GO:0016020">
    <property type="term" value="C:membrane"/>
    <property type="evidence" value="ECO:0007669"/>
    <property type="project" value="GOC"/>
</dbReference>
<dbReference type="SUPFAM" id="SSF53756">
    <property type="entry name" value="UDP-Glycosyltransferase/glycogen phosphorylase"/>
    <property type="match status" value="1"/>
</dbReference>
<dbReference type="RefSeq" id="WP_109776380.1">
    <property type="nucleotide sequence ID" value="NZ_QGDQ01000037.1"/>
</dbReference>
<evidence type="ECO:0000259" key="4">
    <source>
        <dbReference type="Pfam" id="PF06925"/>
    </source>
</evidence>
<dbReference type="PANTHER" id="PTHR43025">
    <property type="entry name" value="MONOGALACTOSYLDIACYLGLYCEROL SYNTHASE"/>
    <property type="match status" value="1"/>
</dbReference>
<protein>
    <submittedName>
        <fullName evidence="5">UDP-N-acetylglucosamine:LPS N-acetylglucosamine transferase</fullName>
    </submittedName>
</protein>
<evidence type="ECO:0000256" key="1">
    <source>
        <dbReference type="ARBA" id="ARBA00006962"/>
    </source>
</evidence>
<evidence type="ECO:0000313" key="6">
    <source>
        <dbReference type="Proteomes" id="UP000245469"/>
    </source>
</evidence>
<reference evidence="5 6" key="1">
    <citation type="submission" date="2018-03" db="EMBL/GenBank/DDBJ databases">
        <title>Genomic Encyclopedia of Archaeal and Bacterial Type Strains, Phase II (KMG-II): from individual species to whole genera.</title>
        <authorList>
            <person name="Goeker M."/>
        </authorList>
    </citation>
    <scope>NUCLEOTIDE SEQUENCE [LARGE SCALE GENOMIC DNA]</scope>
    <source>
        <strain evidence="5 6">DSM 44889</strain>
    </source>
</reference>
<evidence type="ECO:0000256" key="3">
    <source>
        <dbReference type="ARBA" id="ARBA00022679"/>
    </source>
</evidence>
<evidence type="ECO:0000313" key="5">
    <source>
        <dbReference type="EMBL" id="PWJ47473.1"/>
    </source>
</evidence>
<dbReference type="GO" id="GO:0016758">
    <property type="term" value="F:hexosyltransferase activity"/>
    <property type="evidence" value="ECO:0007669"/>
    <property type="project" value="InterPro"/>
</dbReference>
<sequence>MTAVPTHAPRVLVLTGSVGAGHDGAAAELAHRLRLAGAVAEVRDLLDALPRPAQLFLRDGYALTVARAPRLFEWIFCGMERRGFVWRVEQEICSLGADAVQRWVELTRPDIVVSTYPLASQLLGQLTEAGRLHVPFATYLTDPAVHLSWLHPRALAHLTVTDATAQQGRADYPEMTRAGAPFAVAGPLVPERFSRRPQLPALVALREQLGLHHGLCGELLGGRPIALLATGSLGMGDVVPSTRDVVAAGFTPLVLCGRNVALQRDVAAVPGAVALGWRSDVHELMQLADVLVHNAGGLAVTEALVAGLPAVTYRSIPGHGRANAAVLAERAGVPWPTSPGQLADALRAQHARGRLPSDWPDAAQAVLRLACATAPQAAVLPRSSSRCA</sequence>
<gene>
    <name evidence="5" type="ORF">BXY45_13716</name>
</gene>
<keyword evidence="2" id="KW-0328">Glycosyltransferase</keyword>
<dbReference type="Gene3D" id="3.40.50.2000">
    <property type="entry name" value="Glycogen Phosphorylase B"/>
    <property type="match status" value="1"/>
</dbReference>
<evidence type="ECO:0000256" key="2">
    <source>
        <dbReference type="ARBA" id="ARBA00022676"/>
    </source>
</evidence>
<feature type="domain" description="Diacylglycerol glucosyltransferase N-terminal" evidence="4">
    <location>
        <begin position="36"/>
        <end position="167"/>
    </location>
</feature>
<dbReference type="PANTHER" id="PTHR43025:SF3">
    <property type="entry name" value="MONOGALACTOSYLDIACYLGLYCEROL SYNTHASE 1, CHLOROPLASTIC"/>
    <property type="match status" value="1"/>
</dbReference>
<accession>A0A315ZQU0</accession>
<keyword evidence="3 5" id="KW-0808">Transferase</keyword>